<keyword evidence="1" id="KW-1133">Transmembrane helix</keyword>
<evidence type="ECO:0000313" key="2">
    <source>
        <dbReference type="EMBL" id="QIK52484.1"/>
    </source>
</evidence>
<protein>
    <submittedName>
        <fullName evidence="2">Uncharacterized protein</fullName>
    </submittedName>
</protein>
<dbReference type="EMBL" id="CP049889">
    <property type="protein sequence ID" value="QIK52484.1"/>
    <property type="molecule type" value="Genomic_DNA"/>
</dbReference>
<dbReference type="Proteomes" id="UP000501830">
    <property type="component" value="Chromosome"/>
</dbReference>
<dbReference type="GeneID" id="94553767"/>
<keyword evidence="3" id="KW-1185">Reference proteome</keyword>
<gene>
    <name evidence="2" type="ORF">G7058_10760</name>
</gene>
<accession>A0A6G7WJN6</accession>
<name>A0A6G7WJN6_9LACT</name>
<feature type="transmembrane region" description="Helical" evidence="1">
    <location>
        <begin position="193"/>
        <end position="217"/>
    </location>
</feature>
<feature type="transmembrane region" description="Helical" evidence="1">
    <location>
        <begin position="99"/>
        <end position="123"/>
    </location>
</feature>
<feature type="transmembrane region" description="Helical" evidence="1">
    <location>
        <begin position="273"/>
        <end position="291"/>
    </location>
</feature>
<evidence type="ECO:0000313" key="3">
    <source>
        <dbReference type="Proteomes" id="UP000501830"/>
    </source>
</evidence>
<dbReference type="InterPro" id="IPR047928">
    <property type="entry name" value="Perm_prefix_1"/>
</dbReference>
<organism evidence="2 3">
    <name type="scientific">Jeotgalibaca porci</name>
    <dbReference type="NCBI Taxonomy" id="1868793"/>
    <lineage>
        <taxon>Bacteria</taxon>
        <taxon>Bacillati</taxon>
        <taxon>Bacillota</taxon>
        <taxon>Bacilli</taxon>
        <taxon>Lactobacillales</taxon>
        <taxon>Carnobacteriaceae</taxon>
        <taxon>Jeotgalibaca</taxon>
    </lineage>
</organism>
<feature type="transmembrane region" description="Helical" evidence="1">
    <location>
        <begin position="135"/>
        <end position="160"/>
    </location>
</feature>
<dbReference type="AlphaFoldDB" id="A0A6G7WJN6"/>
<keyword evidence="1" id="KW-0812">Transmembrane</keyword>
<reference evidence="2 3" key="1">
    <citation type="journal article" date="2017" name="Int. J. Syst. Evol. Microbiol.">
        <title>Jeotgalibaca porci sp. nov. and Jeotgalibaca arthritidis sp. nov., isolated from pigs, and emended description of the genus Jeotgalibaca.</title>
        <authorList>
            <person name="Zamora L."/>
            <person name="Perez-Sancho M."/>
            <person name="Dominguez L."/>
            <person name="Fernandez-Garayzabal J.F."/>
            <person name="Vela A.I."/>
        </authorList>
    </citation>
    <scope>NUCLEOTIDE SEQUENCE [LARGE SCALE GENOMIC DNA]</scope>
    <source>
        <strain evidence="2 3">CCUG 69148</strain>
    </source>
</reference>
<evidence type="ECO:0000256" key="1">
    <source>
        <dbReference type="SAM" id="Phobius"/>
    </source>
</evidence>
<sequence length="326" mass="36371">MSTIYAYVESIFNKLPPSREMLQLKNEMLANMEDKYNDLVTEGLSEHEAIGQVLAEFGDISEIIEAYNLDFEESERNDPNVLSLSKNEAEAYFFHRQKYALAIATGVFLCIISVAFLFLTLTIRSFFFSAVSEDSITLIGVVLMLITIAIGVGLFIVFGMQESNYPFDKKVLHLDQATYTMINQQYLAFKPKLSYAIAAGVVFCILGPIFLLLSFALLTEENLIGLVFLMGFIAVGVFLFVYYGIQNDTYEKLLTIGSHTRAHVLSNTITERIASIVFPIATLIYLFQGFVNGAWGTAWIIFPIVGIGFAILSAIIEAVTNLTNKK</sequence>
<dbReference type="KEGG" id="jpo:G7058_10760"/>
<dbReference type="NCBIfam" id="NF038403">
    <property type="entry name" value="perm_prefix_1"/>
    <property type="match status" value="1"/>
</dbReference>
<feature type="transmembrane region" description="Helical" evidence="1">
    <location>
        <begin position="297"/>
        <end position="319"/>
    </location>
</feature>
<proteinExistence type="predicted"/>
<dbReference type="RefSeq" id="WP_166063515.1">
    <property type="nucleotide sequence ID" value="NZ_CP049889.1"/>
</dbReference>
<feature type="transmembrane region" description="Helical" evidence="1">
    <location>
        <begin position="223"/>
        <end position="245"/>
    </location>
</feature>
<keyword evidence="1" id="KW-0472">Membrane</keyword>